<accession>A0A0D2GEF1</accession>
<dbReference type="PANTHER" id="PTHR34308:SF1">
    <property type="entry name" value="COBALAMIN BIOSYNTHESIS PROTEIN CBIB"/>
    <property type="match status" value="1"/>
</dbReference>
<evidence type="ECO:0000256" key="9">
    <source>
        <dbReference type="HAMAP-Rule" id="MF_00024"/>
    </source>
</evidence>
<comment type="subcellular location">
    <subcellularLocation>
        <location evidence="1 9">Cell membrane</location>
        <topology evidence="1 9">Multi-pass membrane protein</topology>
    </subcellularLocation>
</comment>
<evidence type="ECO:0000256" key="7">
    <source>
        <dbReference type="ARBA" id="ARBA00022989"/>
    </source>
</evidence>
<dbReference type="EMBL" id="AZAC01000016">
    <property type="protein sequence ID" value="KIX13367.1"/>
    <property type="molecule type" value="Genomic_DNA"/>
</dbReference>
<evidence type="ECO:0000256" key="4">
    <source>
        <dbReference type="ARBA" id="ARBA00022475"/>
    </source>
</evidence>
<dbReference type="Proteomes" id="UP000032233">
    <property type="component" value="Unassembled WGS sequence"/>
</dbReference>
<keyword evidence="4 9" id="KW-1003">Cell membrane</keyword>
<dbReference type="OrthoDB" id="9811967at2"/>
<comment type="caution">
    <text evidence="10">The sequence shown here is derived from an EMBL/GenBank/DDBJ whole genome shotgun (WGS) entry which is preliminary data.</text>
</comment>
<evidence type="ECO:0000256" key="2">
    <source>
        <dbReference type="ARBA" id="ARBA00004953"/>
    </source>
</evidence>
<dbReference type="InParanoid" id="A0A0D2GEF1"/>
<feature type="transmembrane region" description="Helical" evidence="9">
    <location>
        <begin position="293"/>
        <end position="314"/>
    </location>
</feature>
<name>A0A0D2GEF1_9BACT</name>
<evidence type="ECO:0000313" key="10">
    <source>
        <dbReference type="EMBL" id="KIX13367.1"/>
    </source>
</evidence>
<dbReference type="InterPro" id="IPR004485">
    <property type="entry name" value="Cobalamin_biosynth_CobD/CbiB"/>
</dbReference>
<proteinExistence type="inferred from homology"/>
<evidence type="ECO:0000313" key="11">
    <source>
        <dbReference type="Proteomes" id="UP000032233"/>
    </source>
</evidence>
<dbReference type="PANTHER" id="PTHR34308">
    <property type="entry name" value="COBALAMIN BIOSYNTHESIS PROTEIN CBIB"/>
    <property type="match status" value="1"/>
</dbReference>
<dbReference type="GO" id="GO:0005886">
    <property type="term" value="C:plasma membrane"/>
    <property type="evidence" value="ECO:0007669"/>
    <property type="project" value="UniProtKB-SubCell"/>
</dbReference>
<evidence type="ECO:0000256" key="1">
    <source>
        <dbReference type="ARBA" id="ARBA00004651"/>
    </source>
</evidence>
<evidence type="ECO:0000256" key="5">
    <source>
        <dbReference type="ARBA" id="ARBA00022573"/>
    </source>
</evidence>
<protein>
    <recommendedName>
        <fullName evidence="9">Cobalamin biosynthesis protein CobD</fullName>
    </recommendedName>
</protein>
<dbReference type="GO" id="GO:0048472">
    <property type="term" value="F:threonine-phosphate decarboxylase activity"/>
    <property type="evidence" value="ECO:0007669"/>
    <property type="project" value="InterPro"/>
</dbReference>
<dbReference type="RefSeq" id="WP_044349416.1">
    <property type="nucleotide sequence ID" value="NZ_AZAC01000016.1"/>
</dbReference>
<comment type="similarity">
    <text evidence="3 9">Belongs to the CobD/CbiB family.</text>
</comment>
<sequence length="315" mass="34199">MHDLTLLVSALILDALLGDPPHWPHMVRFMGLAINKLESILRPRASTPSALRLAGAIMTLILVLGSGVLTWGIILLTGIFAPALGLLVALAFTFQSLAPGQLWREAKRVVEPLEQADLQKARQRLAMIVGRETSELSETQVRQAVIETVAENLNDGVIAPLFYFALGGPAWAVAYKAVNTLDSMVGYKNEKYKDFGWFAAKLDDLAGWAPARLSAFMVVVAARLIGLNAKGAASSIRSDHNKHKSPNAGWPESAFAGALEIRLGGPNYYHGKLVDKPWLNPQARFAGDSDFKAALRLMWGATLAMTAFCSLWLVV</sequence>
<comment type="function">
    <text evidence="9">Converts cobyric acid to cobinamide by the addition of aminopropanol on the F carboxylic group.</text>
</comment>
<dbReference type="STRING" id="1429043.X474_14285"/>
<evidence type="ECO:0000256" key="8">
    <source>
        <dbReference type="ARBA" id="ARBA00023136"/>
    </source>
</evidence>
<keyword evidence="6 9" id="KW-0812">Transmembrane</keyword>
<dbReference type="Pfam" id="PF03186">
    <property type="entry name" value="CobD_Cbib"/>
    <property type="match status" value="1"/>
</dbReference>
<comment type="pathway">
    <text evidence="2 9">Cofactor biosynthesis; adenosylcobalamin biosynthesis.</text>
</comment>
<feature type="transmembrane region" description="Helical" evidence="9">
    <location>
        <begin position="68"/>
        <end position="94"/>
    </location>
</feature>
<keyword evidence="7 9" id="KW-1133">Transmembrane helix</keyword>
<keyword evidence="8 9" id="KW-0472">Membrane</keyword>
<keyword evidence="11" id="KW-1185">Reference proteome</keyword>
<dbReference type="HAMAP" id="MF_00024">
    <property type="entry name" value="CobD_CbiB"/>
    <property type="match status" value="1"/>
</dbReference>
<dbReference type="GO" id="GO:0009236">
    <property type="term" value="P:cobalamin biosynthetic process"/>
    <property type="evidence" value="ECO:0007669"/>
    <property type="project" value="UniProtKB-UniRule"/>
</dbReference>
<keyword evidence="5 9" id="KW-0169">Cobalamin biosynthesis</keyword>
<gene>
    <name evidence="9" type="primary">cobD</name>
    <name evidence="10" type="ORF">X474_14285</name>
</gene>
<dbReference type="AlphaFoldDB" id="A0A0D2GEF1"/>
<dbReference type="NCBIfam" id="TIGR00380">
    <property type="entry name" value="cobal_cbiB"/>
    <property type="match status" value="1"/>
</dbReference>
<dbReference type="PATRIC" id="fig|1429043.3.peg.3026"/>
<evidence type="ECO:0000256" key="3">
    <source>
        <dbReference type="ARBA" id="ARBA00006263"/>
    </source>
</evidence>
<organism evidence="10 11">
    <name type="scientific">Dethiosulfatarculus sandiegensis</name>
    <dbReference type="NCBI Taxonomy" id="1429043"/>
    <lineage>
        <taxon>Bacteria</taxon>
        <taxon>Pseudomonadati</taxon>
        <taxon>Thermodesulfobacteriota</taxon>
        <taxon>Desulfarculia</taxon>
        <taxon>Desulfarculales</taxon>
        <taxon>Desulfarculaceae</taxon>
        <taxon>Dethiosulfatarculus</taxon>
    </lineage>
</organism>
<dbReference type="GO" id="GO:0015420">
    <property type="term" value="F:ABC-type vitamin B12 transporter activity"/>
    <property type="evidence" value="ECO:0007669"/>
    <property type="project" value="UniProtKB-UniRule"/>
</dbReference>
<dbReference type="UniPathway" id="UPA00148"/>
<comment type="caution">
    <text evidence="9">Lacks conserved residue(s) required for the propagation of feature annotation.</text>
</comment>
<reference evidence="10 11" key="1">
    <citation type="submission" date="2013-11" db="EMBL/GenBank/DDBJ databases">
        <title>Metagenomic analysis of a methanogenic consortium involved in long chain n-alkane degradation.</title>
        <authorList>
            <person name="Davidova I.A."/>
            <person name="Callaghan A.V."/>
            <person name="Wawrik B."/>
            <person name="Pruitt S."/>
            <person name="Marks C."/>
            <person name="Duncan K.E."/>
            <person name="Suflita J.M."/>
        </authorList>
    </citation>
    <scope>NUCLEOTIDE SEQUENCE [LARGE SCALE GENOMIC DNA]</scope>
    <source>
        <strain evidence="10 11">SPR</strain>
    </source>
</reference>
<evidence type="ECO:0000256" key="6">
    <source>
        <dbReference type="ARBA" id="ARBA00022692"/>
    </source>
</evidence>